<evidence type="ECO:0000256" key="1">
    <source>
        <dbReference type="ARBA" id="ARBA00004167"/>
    </source>
</evidence>
<organism evidence="8 9">
    <name type="scientific">Candidatus Woesebacteria bacterium GW2011_GWA1_37_8</name>
    <dbReference type="NCBI Taxonomy" id="1618546"/>
    <lineage>
        <taxon>Bacteria</taxon>
        <taxon>Candidatus Woeseibacteriota</taxon>
    </lineage>
</organism>
<proteinExistence type="predicted"/>
<dbReference type="SUPFAM" id="SSF54523">
    <property type="entry name" value="Pili subunits"/>
    <property type="match status" value="1"/>
</dbReference>
<dbReference type="Pfam" id="PF07963">
    <property type="entry name" value="N_methyl"/>
    <property type="match status" value="1"/>
</dbReference>
<dbReference type="PRINTS" id="PR00813">
    <property type="entry name" value="BCTERIALGSPG"/>
</dbReference>
<dbReference type="InterPro" id="IPR013545">
    <property type="entry name" value="T2SS_protein-GspG_C"/>
</dbReference>
<dbReference type="InterPro" id="IPR012902">
    <property type="entry name" value="N_methyl_site"/>
</dbReference>
<evidence type="ECO:0000256" key="5">
    <source>
        <dbReference type="ARBA" id="ARBA00023136"/>
    </source>
</evidence>
<dbReference type="Gene3D" id="3.30.700.10">
    <property type="entry name" value="Glycoprotein, Type 4 Pilin"/>
    <property type="match status" value="1"/>
</dbReference>
<sequence length="154" mass="16327">MKNKKNQPLNSRGFTLMELLVTIGIIAILSAISLFAIAGSRKSSRDAKRKADLESIRTALELYRSDCGEYPAGIAVNSPLLSGAVPPCSAGGIRYLEKVPGDPVNSATYAYTRSASRVSYTLCSRLEEIPNPVGDVSGCGPCTGGSCHYKLTNP</sequence>
<evidence type="ECO:0000256" key="6">
    <source>
        <dbReference type="SAM" id="Phobius"/>
    </source>
</evidence>
<dbReference type="PANTHER" id="PTHR30093">
    <property type="entry name" value="GENERAL SECRETION PATHWAY PROTEIN G"/>
    <property type="match status" value="1"/>
</dbReference>
<gene>
    <name evidence="8" type="ORF">US62_C0014G0006</name>
</gene>
<dbReference type="AlphaFoldDB" id="A0A0G0HT92"/>
<evidence type="ECO:0000256" key="2">
    <source>
        <dbReference type="ARBA" id="ARBA00022481"/>
    </source>
</evidence>
<dbReference type="Pfam" id="PF08334">
    <property type="entry name" value="T2SSG"/>
    <property type="match status" value="1"/>
</dbReference>
<comment type="caution">
    <text evidence="8">The sequence shown here is derived from an EMBL/GenBank/DDBJ whole genome shotgun (WGS) entry which is preliminary data.</text>
</comment>
<accession>A0A0G0HT92</accession>
<evidence type="ECO:0000313" key="9">
    <source>
        <dbReference type="Proteomes" id="UP000034603"/>
    </source>
</evidence>
<reference evidence="8 9" key="1">
    <citation type="journal article" date="2015" name="Nature">
        <title>rRNA introns, odd ribosomes, and small enigmatic genomes across a large radiation of phyla.</title>
        <authorList>
            <person name="Brown C.T."/>
            <person name="Hug L.A."/>
            <person name="Thomas B.C."/>
            <person name="Sharon I."/>
            <person name="Castelle C.J."/>
            <person name="Singh A."/>
            <person name="Wilkins M.J."/>
            <person name="Williams K.H."/>
            <person name="Banfield J.F."/>
        </authorList>
    </citation>
    <scope>NUCLEOTIDE SEQUENCE [LARGE SCALE GENOMIC DNA]</scope>
</reference>
<keyword evidence="3 6" id="KW-0812">Transmembrane</keyword>
<dbReference type="PANTHER" id="PTHR30093:SF44">
    <property type="entry name" value="TYPE II SECRETION SYSTEM CORE PROTEIN G"/>
    <property type="match status" value="1"/>
</dbReference>
<dbReference type="GO" id="GO:0015628">
    <property type="term" value="P:protein secretion by the type II secretion system"/>
    <property type="evidence" value="ECO:0007669"/>
    <property type="project" value="InterPro"/>
</dbReference>
<dbReference type="InterPro" id="IPR000983">
    <property type="entry name" value="Bac_GSPG_pilin"/>
</dbReference>
<evidence type="ECO:0000259" key="7">
    <source>
        <dbReference type="Pfam" id="PF08334"/>
    </source>
</evidence>
<feature type="transmembrane region" description="Helical" evidence="6">
    <location>
        <begin position="20"/>
        <end position="40"/>
    </location>
</feature>
<dbReference type="EMBL" id="LBTR01000014">
    <property type="protein sequence ID" value="KKQ45502.1"/>
    <property type="molecule type" value="Genomic_DNA"/>
</dbReference>
<evidence type="ECO:0000256" key="3">
    <source>
        <dbReference type="ARBA" id="ARBA00022692"/>
    </source>
</evidence>
<comment type="subcellular location">
    <subcellularLocation>
        <location evidence="1">Membrane</location>
        <topology evidence="1">Single-pass membrane protein</topology>
    </subcellularLocation>
</comment>
<keyword evidence="5 6" id="KW-0472">Membrane</keyword>
<name>A0A0G0HT92_9BACT</name>
<dbReference type="GO" id="GO:0016020">
    <property type="term" value="C:membrane"/>
    <property type="evidence" value="ECO:0007669"/>
    <property type="project" value="UniProtKB-SubCell"/>
</dbReference>
<dbReference type="GO" id="GO:0015627">
    <property type="term" value="C:type II protein secretion system complex"/>
    <property type="evidence" value="ECO:0007669"/>
    <property type="project" value="InterPro"/>
</dbReference>
<keyword evidence="2" id="KW-0488">Methylation</keyword>
<dbReference type="Proteomes" id="UP000034603">
    <property type="component" value="Unassembled WGS sequence"/>
</dbReference>
<feature type="domain" description="Type II secretion system protein GspG C-terminal" evidence="7">
    <location>
        <begin position="39"/>
        <end position="124"/>
    </location>
</feature>
<keyword evidence="4 6" id="KW-1133">Transmembrane helix</keyword>
<dbReference type="InterPro" id="IPR045584">
    <property type="entry name" value="Pilin-like"/>
</dbReference>
<evidence type="ECO:0000256" key="4">
    <source>
        <dbReference type="ARBA" id="ARBA00022989"/>
    </source>
</evidence>
<dbReference type="NCBIfam" id="TIGR02532">
    <property type="entry name" value="IV_pilin_GFxxxE"/>
    <property type="match status" value="1"/>
</dbReference>
<evidence type="ECO:0000313" key="8">
    <source>
        <dbReference type="EMBL" id="KKQ45502.1"/>
    </source>
</evidence>
<protein>
    <submittedName>
        <fullName evidence="8">General secretion pathway protein G</fullName>
    </submittedName>
</protein>